<dbReference type="RefSeq" id="WP_132580617.1">
    <property type="nucleotide sequence ID" value="NZ_SMAJ01000003.1"/>
</dbReference>
<dbReference type="InterPro" id="IPR000515">
    <property type="entry name" value="MetI-like"/>
</dbReference>
<keyword evidence="2 7" id="KW-0813">Transport</keyword>
<feature type="transmembrane region" description="Helical" evidence="7">
    <location>
        <begin position="194"/>
        <end position="218"/>
    </location>
</feature>
<dbReference type="CDD" id="cd06261">
    <property type="entry name" value="TM_PBP2"/>
    <property type="match status" value="1"/>
</dbReference>
<evidence type="ECO:0000256" key="3">
    <source>
        <dbReference type="ARBA" id="ARBA00022475"/>
    </source>
</evidence>
<dbReference type="Proteomes" id="UP000295525">
    <property type="component" value="Unassembled WGS sequence"/>
</dbReference>
<dbReference type="InterPro" id="IPR050366">
    <property type="entry name" value="BP-dependent_transpt_permease"/>
</dbReference>
<feature type="transmembrane region" description="Helical" evidence="7">
    <location>
        <begin position="7"/>
        <end position="30"/>
    </location>
</feature>
<evidence type="ECO:0000259" key="8">
    <source>
        <dbReference type="PROSITE" id="PS50928"/>
    </source>
</evidence>
<dbReference type="GO" id="GO:0005886">
    <property type="term" value="C:plasma membrane"/>
    <property type="evidence" value="ECO:0007669"/>
    <property type="project" value="UniProtKB-SubCell"/>
</dbReference>
<dbReference type="GO" id="GO:0055085">
    <property type="term" value="P:transmembrane transport"/>
    <property type="evidence" value="ECO:0007669"/>
    <property type="project" value="InterPro"/>
</dbReference>
<sequence length="275" mass="29342">MNSGWKLFLANKGAVFGAVLLIIMAFAGVFGERLYPVSATDIVAAPMSPPSMALPLGADYLGRDVFAGLLHGAGTTLVIGVAATLATVVIGLLIGAIAGFFGRRVDNALMRVTEFFQVLPPILLAMVLVSVFGAKIWNVILVIGLVTWPPLARLTRAEFLKLKEREFIRAEYAMGSSNLNIMFGVLLPNASPPLIVATALNIGTAILFESGLSFLGLSDPDVASWGYMIGSSRDYIFDAWWSVIFPGVAIFLTVLALSLVGDGLNDALNPKLRQR</sequence>
<keyword evidence="6 7" id="KW-0472">Membrane</keyword>
<feature type="transmembrane region" description="Helical" evidence="7">
    <location>
        <begin position="122"/>
        <end position="146"/>
    </location>
</feature>
<dbReference type="InterPro" id="IPR025966">
    <property type="entry name" value="OppC_N"/>
</dbReference>
<evidence type="ECO:0000256" key="5">
    <source>
        <dbReference type="ARBA" id="ARBA00022989"/>
    </source>
</evidence>
<organism evidence="9 10">
    <name type="scientific">Paralcaligenes ureilyticus</name>
    <dbReference type="NCBI Taxonomy" id="627131"/>
    <lineage>
        <taxon>Bacteria</taxon>
        <taxon>Pseudomonadati</taxon>
        <taxon>Pseudomonadota</taxon>
        <taxon>Betaproteobacteria</taxon>
        <taxon>Burkholderiales</taxon>
        <taxon>Alcaligenaceae</taxon>
        <taxon>Paralcaligenes</taxon>
    </lineage>
</organism>
<feature type="transmembrane region" description="Helical" evidence="7">
    <location>
        <begin position="77"/>
        <end position="101"/>
    </location>
</feature>
<gene>
    <name evidence="9" type="ORF">EDC26_103381</name>
</gene>
<dbReference type="Pfam" id="PF12911">
    <property type="entry name" value="OppC_N"/>
    <property type="match status" value="1"/>
</dbReference>
<evidence type="ECO:0000256" key="1">
    <source>
        <dbReference type="ARBA" id="ARBA00004651"/>
    </source>
</evidence>
<evidence type="ECO:0000313" key="10">
    <source>
        <dbReference type="Proteomes" id="UP000295525"/>
    </source>
</evidence>
<evidence type="ECO:0000256" key="6">
    <source>
        <dbReference type="ARBA" id="ARBA00023136"/>
    </source>
</evidence>
<dbReference type="OrthoDB" id="9783218at2"/>
<evidence type="ECO:0000313" key="9">
    <source>
        <dbReference type="EMBL" id="TCT09758.1"/>
    </source>
</evidence>
<dbReference type="PANTHER" id="PTHR43386">
    <property type="entry name" value="OLIGOPEPTIDE TRANSPORT SYSTEM PERMEASE PROTEIN APPC"/>
    <property type="match status" value="1"/>
</dbReference>
<dbReference type="AlphaFoldDB" id="A0A4V2UZ35"/>
<comment type="caution">
    <text evidence="9">The sequence shown here is derived from an EMBL/GenBank/DDBJ whole genome shotgun (WGS) entry which is preliminary data.</text>
</comment>
<dbReference type="Pfam" id="PF00528">
    <property type="entry name" value="BPD_transp_1"/>
    <property type="match status" value="1"/>
</dbReference>
<comment type="similarity">
    <text evidence="7">Belongs to the binding-protein-dependent transport system permease family.</text>
</comment>
<keyword evidence="4 7" id="KW-0812">Transmembrane</keyword>
<evidence type="ECO:0000256" key="2">
    <source>
        <dbReference type="ARBA" id="ARBA00022448"/>
    </source>
</evidence>
<keyword evidence="10" id="KW-1185">Reference proteome</keyword>
<evidence type="ECO:0000256" key="4">
    <source>
        <dbReference type="ARBA" id="ARBA00022692"/>
    </source>
</evidence>
<accession>A0A4V2UZ35</accession>
<feature type="domain" description="ABC transmembrane type-1" evidence="8">
    <location>
        <begin position="73"/>
        <end position="261"/>
    </location>
</feature>
<keyword evidence="3" id="KW-1003">Cell membrane</keyword>
<comment type="subcellular location">
    <subcellularLocation>
        <location evidence="1 7">Cell membrane</location>
        <topology evidence="1 7">Multi-pass membrane protein</topology>
    </subcellularLocation>
</comment>
<dbReference type="Gene3D" id="1.10.3720.10">
    <property type="entry name" value="MetI-like"/>
    <property type="match status" value="1"/>
</dbReference>
<proteinExistence type="inferred from homology"/>
<protein>
    <submittedName>
        <fullName evidence="9">Peptide/nickel transport system permease protein</fullName>
    </submittedName>
</protein>
<dbReference type="PANTHER" id="PTHR43386:SF1">
    <property type="entry name" value="D,D-DIPEPTIDE TRANSPORT SYSTEM PERMEASE PROTEIN DDPC-RELATED"/>
    <property type="match status" value="1"/>
</dbReference>
<dbReference type="InterPro" id="IPR035906">
    <property type="entry name" value="MetI-like_sf"/>
</dbReference>
<dbReference type="EMBL" id="SMAJ01000003">
    <property type="protein sequence ID" value="TCT09758.1"/>
    <property type="molecule type" value="Genomic_DNA"/>
</dbReference>
<dbReference type="PROSITE" id="PS50928">
    <property type="entry name" value="ABC_TM1"/>
    <property type="match status" value="1"/>
</dbReference>
<keyword evidence="5 7" id="KW-1133">Transmembrane helix</keyword>
<feature type="transmembrane region" description="Helical" evidence="7">
    <location>
        <begin position="239"/>
        <end position="260"/>
    </location>
</feature>
<dbReference type="SUPFAM" id="SSF161098">
    <property type="entry name" value="MetI-like"/>
    <property type="match status" value="1"/>
</dbReference>
<name>A0A4V2UZ35_9BURK</name>
<evidence type="ECO:0000256" key="7">
    <source>
        <dbReference type="RuleBase" id="RU363032"/>
    </source>
</evidence>
<reference evidence="9 10" key="1">
    <citation type="submission" date="2019-03" db="EMBL/GenBank/DDBJ databases">
        <title>Genomic Encyclopedia of Type Strains, Phase IV (KMG-IV): sequencing the most valuable type-strain genomes for metagenomic binning, comparative biology and taxonomic classification.</title>
        <authorList>
            <person name="Goeker M."/>
        </authorList>
    </citation>
    <scope>NUCLEOTIDE SEQUENCE [LARGE SCALE GENOMIC DNA]</scope>
    <source>
        <strain evidence="9 10">DSM 24591</strain>
    </source>
</reference>